<evidence type="ECO:0000256" key="9">
    <source>
        <dbReference type="ARBA" id="ARBA00045724"/>
    </source>
</evidence>
<protein>
    <recommendedName>
        <fullName evidence="8">L-ornithine N(alpha)-acyltransferase</fullName>
        <ecNumber evidence="7">2.3.2.30</ecNumber>
    </recommendedName>
</protein>
<evidence type="ECO:0000256" key="2">
    <source>
        <dbReference type="ARBA" id="ARBA00022516"/>
    </source>
</evidence>
<dbReference type="InterPro" id="IPR016181">
    <property type="entry name" value="Acyl_CoA_acyltransferase"/>
</dbReference>
<reference evidence="12" key="1">
    <citation type="submission" date="2023-01" db="EMBL/GenBank/DDBJ databases">
        <title>Complete genome sequence of Planctobacterium marinum strain Dej080120_11.</title>
        <authorList>
            <person name="Ueki S."/>
            <person name="Maruyama F."/>
        </authorList>
    </citation>
    <scope>NUCLEOTIDE SEQUENCE</scope>
    <source>
        <strain evidence="12">Dej080120_11</strain>
    </source>
</reference>
<dbReference type="Pfam" id="PF19576">
    <property type="entry name" value="Acyltransf_2"/>
    <property type="match status" value="1"/>
</dbReference>
<dbReference type="SUPFAM" id="SSF55729">
    <property type="entry name" value="Acyl-CoA N-acyltransferases (Nat)"/>
    <property type="match status" value="1"/>
</dbReference>
<evidence type="ECO:0000256" key="7">
    <source>
        <dbReference type="ARBA" id="ARBA00039058"/>
    </source>
</evidence>
<evidence type="ECO:0000256" key="5">
    <source>
        <dbReference type="ARBA" id="ARBA00023315"/>
    </source>
</evidence>
<comment type="pathway">
    <text evidence="1">Lipid metabolism.</text>
</comment>
<dbReference type="RefSeq" id="WP_338290850.1">
    <property type="nucleotide sequence ID" value="NZ_AP027272.1"/>
</dbReference>
<comment type="function">
    <text evidence="9">Catalyzes the first step in the biosynthesis of ornithine lipids, which are phosphorus-free membrane lipids. Catalyzes the 3-hydroxyacyl-acyl carrier protein-dependent acylation of ornithine to form lyso-ornithine lipid (LOL).</text>
</comment>
<sequence>MTSQISLASLLPPEKQKTHITLPIRLIDKIMGLAKMQRLYEANNMQGLAKEEFADKLLSVLNVTIEGEQELLSKVPKTGPVVIASNHPFGGLEGVILARLLGKVRQDIKVLANVGLQIFSELQDYFIFTNPLSERDPRNGPSLRTSMAHVKAGGALLLFPSGKVSYKERQQNRVVEHPWNRLVAKLVQSSQAQFLPVWVEGQNSDMFYRIESIYYPLRMLFLGRELLNKTNAIVKLNTGNSLAAKYLVAQQAGQEQADLARCLSVACTDEWRHDWPKLNTANFSSLAEPVDKATILTEIANLPAEQHLVTYKQFDVYYGFQSQLPQVVNEIARLRELVFRQHDEGSGEPRDTDKFDATYTQLFIVNREEGQIIGAYRMGQTDKLLQQNGVASLYLSQMFEFDTGFYNQQEPCLEMGRSFLIPEYQRSYYGLYLLWRGIGAFVCKFPQYRRLYGTVSISKLYDKRSIALMEKALVRPLSTVRARTPWNIPLQPDLQAFAQQYDLAEHLTSFLKTLEADGKDIPVLLKHYQKLGAEFYCLGLDSNFADTPGLLLCVDLLNMPEKLGKQYLAEGWQSYKEYHQQ</sequence>
<evidence type="ECO:0000256" key="4">
    <source>
        <dbReference type="ARBA" id="ARBA00023098"/>
    </source>
</evidence>
<comment type="catalytic activity">
    <reaction evidence="10">
        <text>a (3R)-hydroxyacyl-[ACP] + L-ornithine = a lyso-ornithine lipid + holo-[ACP] + H(+)</text>
        <dbReference type="Rhea" id="RHEA:20633"/>
        <dbReference type="Rhea" id="RHEA-COMP:9685"/>
        <dbReference type="Rhea" id="RHEA-COMP:9945"/>
        <dbReference type="ChEBI" id="CHEBI:15378"/>
        <dbReference type="ChEBI" id="CHEBI:46911"/>
        <dbReference type="ChEBI" id="CHEBI:64479"/>
        <dbReference type="ChEBI" id="CHEBI:78827"/>
        <dbReference type="ChEBI" id="CHEBI:138482"/>
        <dbReference type="EC" id="2.3.2.30"/>
    </reaction>
    <physiologicalReaction direction="left-to-right" evidence="10">
        <dbReference type="Rhea" id="RHEA:20634"/>
    </physiologicalReaction>
</comment>
<evidence type="ECO:0000256" key="3">
    <source>
        <dbReference type="ARBA" id="ARBA00022679"/>
    </source>
</evidence>
<dbReference type="AlphaFoldDB" id="A0AA48HJY6"/>
<name>A0AA48HJY6_9ALTE</name>
<keyword evidence="5" id="KW-0012">Acyltransferase</keyword>
<organism evidence="12 13">
    <name type="scientific">Planctobacterium marinum</name>
    <dbReference type="NCBI Taxonomy" id="1631968"/>
    <lineage>
        <taxon>Bacteria</taxon>
        <taxon>Pseudomonadati</taxon>
        <taxon>Pseudomonadota</taxon>
        <taxon>Gammaproteobacteria</taxon>
        <taxon>Alteromonadales</taxon>
        <taxon>Alteromonadaceae</taxon>
        <taxon>Planctobacterium</taxon>
    </lineage>
</organism>
<dbReference type="CDD" id="cd07986">
    <property type="entry name" value="LPLAT_ACT14924-like"/>
    <property type="match status" value="1"/>
</dbReference>
<evidence type="ECO:0000256" key="10">
    <source>
        <dbReference type="ARBA" id="ARBA00047785"/>
    </source>
</evidence>
<evidence type="ECO:0000313" key="12">
    <source>
        <dbReference type="EMBL" id="BDX04957.1"/>
    </source>
</evidence>
<keyword evidence="4" id="KW-0443">Lipid metabolism</keyword>
<dbReference type="PANTHER" id="PTHR37323">
    <property type="entry name" value="GCN5-RELATED N-ACETYLTRANSFERASE"/>
    <property type="match status" value="1"/>
</dbReference>
<dbReference type="Gene3D" id="3.40.630.30">
    <property type="match status" value="1"/>
</dbReference>
<evidence type="ECO:0000259" key="11">
    <source>
        <dbReference type="Pfam" id="PF19576"/>
    </source>
</evidence>
<evidence type="ECO:0000256" key="6">
    <source>
        <dbReference type="ARBA" id="ARBA00038095"/>
    </source>
</evidence>
<dbReference type="KEGG" id="pmaw:MACH26_04780"/>
<dbReference type="Proteomes" id="UP001333710">
    <property type="component" value="Chromosome"/>
</dbReference>
<proteinExistence type="inferred from homology"/>
<keyword evidence="13" id="KW-1185">Reference proteome</keyword>
<evidence type="ECO:0000313" key="13">
    <source>
        <dbReference type="Proteomes" id="UP001333710"/>
    </source>
</evidence>
<dbReference type="EC" id="2.3.2.30" evidence="7"/>
<dbReference type="EMBL" id="AP027272">
    <property type="protein sequence ID" value="BDX04957.1"/>
    <property type="molecule type" value="Genomic_DNA"/>
</dbReference>
<gene>
    <name evidence="12" type="ORF">MACH26_04780</name>
</gene>
<keyword evidence="3" id="KW-0808">Transferase</keyword>
<dbReference type="GO" id="GO:0006629">
    <property type="term" value="P:lipid metabolic process"/>
    <property type="evidence" value="ECO:0007669"/>
    <property type="project" value="UniProtKB-KW"/>
</dbReference>
<dbReference type="PANTHER" id="PTHR37323:SF1">
    <property type="entry name" value="L-ORNITHINE N(ALPHA)-ACYLTRANSFERASE"/>
    <property type="match status" value="1"/>
</dbReference>
<accession>A0AA48HJY6</accession>
<comment type="similarity">
    <text evidence="6">Belongs to the acetyltransferase family. OlsB subfamily.</text>
</comment>
<evidence type="ECO:0000256" key="1">
    <source>
        <dbReference type="ARBA" id="ARBA00005189"/>
    </source>
</evidence>
<dbReference type="GO" id="GO:0043810">
    <property type="term" value="F:ornithine-acyl [acyl carrier protein] N-acyltransferase activity"/>
    <property type="evidence" value="ECO:0007669"/>
    <property type="project" value="UniProtKB-EC"/>
</dbReference>
<evidence type="ECO:0000256" key="8">
    <source>
        <dbReference type="ARBA" id="ARBA00039866"/>
    </source>
</evidence>
<dbReference type="Pfam" id="PF13444">
    <property type="entry name" value="Acetyltransf_5"/>
    <property type="match status" value="1"/>
</dbReference>
<keyword evidence="2" id="KW-0444">Lipid biosynthesis</keyword>
<dbReference type="InterPro" id="IPR045746">
    <property type="entry name" value="ACT14924-like_Acyltransf_dom"/>
</dbReference>
<feature type="domain" description="Putative acyltransferase ACT14924-like acyltransferase" evidence="11">
    <location>
        <begin position="48"/>
        <end position="261"/>
    </location>
</feature>
<dbReference type="InterPro" id="IPR052351">
    <property type="entry name" value="Ornithine_N-alpha-AT"/>
</dbReference>
<dbReference type="SUPFAM" id="SSF69593">
    <property type="entry name" value="Glycerol-3-phosphate (1)-acyltransferase"/>
    <property type="match status" value="1"/>
</dbReference>